<reference evidence="3 4" key="1">
    <citation type="submission" date="2025-04" db="UniProtKB">
        <authorList>
            <consortium name="RefSeq"/>
        </authorList>
    </citation>
    <scope>IDENTIFICATION</scope>
    <source>
        <tissue evidence="3 4">Whole body</tissue>
    </source>
</reference>
<dbReference type="Proteomes" id="UP000694846">
    <property type="component" value="Unplaced"/>
</dbReference>
<evidence type="ECO:0000313" key="2">
    <source>
        <dbReference type="Proteomes" id="UP000694846"/>
    </source>
</evidence>
<feature type="compositionally biased region" description="Polar residues" evidence="1">
    <location>
        <begin position="188"/>
        <end position="206"/>
    </location>
</feature>
<feature type="region of interest" description="Disordered" evidence="1">
    <location>
        <begin position="547"/>
        <end position="568"/>
    </location>
</feature>
<gene>
    <name evidence="3 4" type="primary">LOC112684061</name>
</gene>
<evidence type="ECO:0000313" key="4">
    <source>
        <dbReference type="RefSeq" id="XP_025411146.1"/>
    </source>
</evidence>
<feature type="compositionally biased region" description="Low complexity" evidence="1">
    <location>
        <begin position="334"/>
        <end position="343"/>
    </location>
</feature>
<feature type="compositionally biased region" description="Polar residues" evidence="1">
    <location>
        <begin position="548"/>
        <end position="567"/>
    </location>
</feature>
<evidence type="ECO:0000256" key="1">
    <source>
        <dbReference type="SAM" id="MobiDB-lite"/>
    </source>
</evidence>
<dbReference type="RefSeq" id="XP_025411145.1">
    <property type="nucleotide sequence ID" value="XM_025555360.1"/>
</dbReference>
<accession>A0A8B8FKY2</accession>
<feature type="compositionally biased region" description="Polar residues" evidence="1">
    <location>
        <begin position="263"/>
        <end position="274"/>
    </location>
</feature>
<feature type="compositionally biased region" description="Polar residues" evidence="1">
    <location>
        <begin position="321"/>
        <end position="333"/>
    </location>
</feature>
<feature type="compositionally biased region" description="Polar residues" evidence="1">
    <location>
        <begin position="748"/>
        <end position="764"/>
    </location>
</feature>
<feature type="compositionally biased region" description="Basic and acidic residues" evidence="1">
    <location>
        <begin position="346"/>
        <end position="356"/>
    </location>
</feature>
<sequence length="903" mass="102811">MKDISYNLNVTVRLVMVTLKNGFFFFFLSKLFAINCSTTNPINPVLYGTPVNNGMLNSWTDQQPVNLGTTNKYNAYSSNSQGLQPNIIDPNHHQKINYGQQLTTPKEPQSYNFQEQQNLQNPFQIDEKNLVMKDHLKKQQPSQSNLNSVQYQSTNTQYPNHNYINTNYNQPNYQKSQSTFPLTKKQPTESQTQHVKPQSYQFSTPPKNEKEIPQSVSMTISSLSNEYQNQFSLKANQQQPQLSKLSHPSQFKTSEVKYEPYSQYPQDNPSSDQFKSPSLPISSSSKPFTEKEKPEIQNTPQSLQPPKSSLPSQLKPEPYSQYPQNNSSLDQFKSPSLSISSSSKPFTEEKKPDKISDLQLEPKTPSQTNTQASKENVILNSQSNLPDKFNANYDTLWSQNKLKDFNDKISDLESKLKNEVLQIPIKPSETSTNANYIDNAIHSSDIIKSEKPEVLISLAMFDKPNNIDIENPKNTEKENVKFRVFADPNDIYILNSTQSPSSITDKGNLNNNNLLKTQPIHNQMPMDMPNNNYDSILNTYYKNDPYHTFSNRPQDISKNTNQPSSKENSGHIYKQVDLINPSSSVNSWSLKKNDYSLNKRPNQNNGYSKNNDISQTSVFKTPSAYNQNNNQYISSSSLDYISVQNIISIISKAVEAPLDGTKAIFGLTQASFPNAKVIQQLNLTYSVVQSIILSLRKILNTVVNHIFHQRVKRDYSMLSPMSNILPKTTSEPVLNLPTIASLKKKKYQSTSDPNTDSYNNQPKTASSTMIMNTYRQPTAKTGIYLDKPYSQQLLSSISNVDTKKHQKHMYNSEINGANIDYNEYESWDSIRTAQQAPNTRGYVSDMLTNEIRTQVYTNLPDSYSSNSPEVEEYCRQVMFAVEIFFRNQINNVLQGYSPNMNTI</sequence>
<protein>
    <submittedName>
        <fullName evidence="3 4">Uncharacterized protein</fullName>
    </submittedName>
</protein>
<dbReference type="OrthoDB" id="6621881at2759"/>
<dbReference type="GeneID" id="112684061"/>
<proteinExistence type="predicted"/>
<dbReference type="AlphaFoldDB" id="A0A8B8FKY2"/>
<dbReference type="RefSeq" id="XP_025411146.1">
    <property type="nucleotide sequence ID" value="XM_025555361.1"/>
</dbReference>
<organism evidence="2 4">
    <name type="scientific">Sipha flava</name>
    <name type="common">yellow sugarcane aphid</name>
    <dbReference type="NCBI Taxonomy" id="143950"/>
    <lineage>
        <taxon>Eukaryota</taxon>
        <taxon>Metazoa</taxon>
        <taxon>Ecdysozoa</taxon>
        <taxon>Arthropoda</taxon>
        <taxon>Hexapoda</taxon>
        <taxon>Insecta</taxon>
        <taxon>Pterygota</taxon>
        <taxon>Neoptera</taxon>
        <taxon>Paraneoptera</taxon>
        <taxon>Hemiptera</taxon>
        <taxon>Sternorrhyncha</taxon>
        <taxon>Aphidomorpha</taxon>
        <taxon>Aphidoidea</taxon>
        <taxon>Aphididae</taxon>
        <taxon>Sipha</taxon>
    </lineage>
</organism>
<keyword evidence="2" id="KW-1185">Reference proteome</keyword>
<feature type="compositionally biased region" description="Low complexity" evidence="1">
    <location>
        <begin position="275"/>
        <end position="287"/>
    </location>
</feature>
<name>A0A8B8FKY2_9HEMI</name>
<feature type="region of interest" description="Disordered" evidence="1">
    <location>
        <begin position="261"/>
        <end position="375"/>
    </location>
</feature>
<feature type="region of interest" description="Disordered" evidence="1">
    <location>
        <begin position="167"/>
        <end position="214"/>
    </location>
</feature>
<feature type="compositionally biased region" description="Polar residues" evidence="1">
    <location>
        <begin position="167"/>
        <end position="181"/>
    </location>
</feature>
<feature type="compositionally biased region" description="Low complexity" evidence="1">
    <location>
        <begin position="300"/>
        <end position="316"/>
    </location>
</feature>
<evidence type="ECO:0000313" key="3">
    <source>
        <dbReference type="RefSeq" id="XP_025411145.1"/>
    </source>
</evidence>
<feature type="region of interest" description="Disordered" evidence="1">
    <location>
        <begin position="745"/>
        <end position="764"/>
    </location>
</feature>
<feature type="compositionally biased region" description="Polar residues" evidence="1">
    <location>
        <begin position="364"/>
        <end position="375"/>
    </location>
</feature>